<evidence type="ECO:0000256" key="1">
    <source>
        <dbReference type="SAM" id="MobiDB-lite"/>
    </source>
</evidence>
<feature type="region of interest" description="Disordered" evidence="1">
    <location>
        <begin position="188"/>
        <end position="218"/>
    </location>
</feature>
<proteinExistence type="predicted"/>
<organism evidence="2 3">
    <name type="scientific">Rhodococcus opacus</name>
    <name type="common">Nocardia opaca</name>
    <dbReference type="NCBI Taxonomy" id="37919"/>
    <lineage>
        <taxon>Bacteria</taxon>
        <taxon>Bacillati</taxon>
        <taxon>Actinomycetota</taxon>
        <taxon>Actinomycetes</taxon>
        <taxon>Mycobacteriales</taxon>
        <taxon>Nocardiaceae</taxon>
        <taxon>Rhodococcus</taxon>
    </lineage>
</organism>
<comment type="caution">
    <text evidence="2">The sequence shown here is derived from an EMBL/GenBank/DDBJ whole genome shotgun (WGS) entry which is preliminary data.</text>
</comment>
<dbReference type="EMBL" id="PUIO01000105">
    <property type="protein sequence ID" value="PQP12649.1"/>
    <property type="molecule type" value="Genomic_DNA"/>
</dbReference>
<dbReference type="AlphaFoldDB" id="A0A2S8ID93"/>
<reference evidence="3" key="1">
    <citation type="submission" date="2018-02" db="EMBL/GenBank/DDBJ databases">
        <title>Draft genome sequencing of Rhodococcus opacus KU647198.</title>
        <authorList>
            <person name="Zheng B.-X."/>
        </authorList>
    </citation>
    <scope>NUCLEOTIDE SEQUENCE [LARGE SCALE GENOMIC DNA]</scope>
    <source>
        <strain evidence="3">04-OD7</strain>
    </source>
</reference>
<evidence type="ECO:0000313" key="2">
    <source>
        <dbReference type="EMBL" id="PQP12649.1"/>
    </source>
</evidence>
<gene>
    <name evidence="2" type="ORF">C5613_42615</name>
</gene>
<dbReference type="RefSeq" id="WP_105423859.1">
    <property type="nucleotide sequence ID" value="NZ_PUIO01000105.1"/>
</dbReference>
<accession>A0A2S8ID93</accession>
<dbReference type="Proteomes" id="UP000239290">
    <property type="component" value="Unassembled WGS sequence"/>
</dbReference>
<protein>
    <submittedName>
        <fullName evidence="2">Uncharacterized protein</fullName>
    </submittedName>
</protein>
<sequence>MVTVEVDPVRVESRLSSGEMSCPSCSDGVLAGWGFARSRPVVGVVSQVRPRRARCRGCAVTHVLLPVTLLLRRAYLAELIWTALAAKARGSGHRPIAQRLGIPGSTVRGWLRAAAARADAVRNWFLAVAVTAGVDVTVPRASESVWGDVLAAVDAARTAITARFGSAAVLGSVTAAQVAVAASAGRLLSPGWPPAPRSDPATPVDPAAKEGDASSSRV</sequence>
<evidence type="ECO:0000313" key="3">
    <source>
        <dbReference type="Proteomes" id="UP000239290"/>
    </source>
</evidence>
<name>A0A2S8ID93_RHOOP</name>